<keyword evidence="4" id="KW-0813">Transport</keyword>
<proteinExistence type="inferred from homology"/>
<comment type="similarity">
    <text evidence="2">Belongs to the ferric reductase (FRE) family.</text>
</comment>
<dbReference type="SUPFAM" id="SSF63380">
    <property type="entry name" value="Riboflavin synthase domain-like"/>
    <property type="match status" value="1"/>
</dbReference>
<accession>A0A5N6U1C1</accession>
<evidence type="ECO:0000259" key="15">
    <source>
        <dbReference type="PROSITE" id="PS51384"/>
    </source>
</evidence>
<dbReference type="InterPro" id="IPR039261">
    <property type="entry name" value="FNR_nucleotide-bd"/>
</dbReference>
<dbReference type="SFLD" id="SFLDS00052">
    <property type="entry name" value="Ferric_Reductase_Domain"/>
    <property type="match status" value="1"/>
</dbReference>
<keyword evidence="7" id="KW-0249">Electron transport</keyword>
<dbReference type="InterPro" id="IPR051410">
    <property type="entry name" value="Ferric/Cupric_Reductase"/>
</dbReference>
<keyword evidence="6 14" id="KW-0812">Transmembrane</keyword>
<dbReference type="InterPro" id="IPR013112">
    <property type="entry name" value="FAD-bd_8"/>
</dbReference>
<keyword evidence="10" id="KW-0406">Ion transport</keyword>
<keyword evidence="8 14" id="KW-1133">Transmembrane helix</keyword>
<dbReference type="Proteomes" id="UP000325780">
    <property type="component" value="Unassembled WGS sequence"/>
</dbReference>
<dbReference type="GO" id="GO:0006826">
    <property type="term" value="P:iron ion transport"/>
    <property type="evidence" value="ECO:0007669"/>
    <property type="project" value="TreeGrafter"/>
</dbReference>
<dbReference type="GO" id="GO:0052851">
    <property type="term" value="F:ferric-chelate reductase (NADPH) activity"/>
    <property type="evidence" value="ECO:0007669"/>
    <property type="project" value="UniProtKB-EC"/>
</dbReference>
<evidence type="ECO:0000256" key="5">
    <source>
        <dbReference type="ARBA" id="ARBA00022475"/>
    </source>
</evidence>
<feature type="transmembrane region" description="Helical" evidence="14">
    <location>
        <begin position="201"/>
        <end position="220"/>
    </location>
</feature>
<dbReference type="Pfam" id="PF01794">
    <property type="entry name" value="Ferric_reduct"/>
    <property type="match status" value="1"/>
</dbReference>
<evidence type="ECO:0000256" key="9">
    <source>
        <dbReference type="ARBA" id="ARBA00023002"/>
    </source>
</evidence>
<dbReference type="SFLD" id="SFLDG01168">
    <property type="entry name" value="Ferric_reductase_subgroup_(FRE"/>
    <property type="match status" value="1"/>
</dbReference>
<dbReference type="InterPro" id="IPR013130">
    <property type="entry name" value="Fe3_Rdtase_TM_dom"/>
</dbReference>
<dbReference type="InterPro" id="IPR017938">
    <property type="entry name" value="Riboflavin_synthase-like_b-brl"/>
</dbReference>
<comment type="subcellular location">
    <subcellularLocation>
        <location evidence="1">Cell membrane</location>
        <topology evidence="1">Multi-pass membrane protein</topology>
    </subcellularLocation>
</comment>
<keyword evidence="9" id="KW-0560">Oxidoreductase</keyword>
<dbReference type="InterPro" id="IPR013121">
    <property type="entry name" value="Fe_red_NAD-bd_6"/>
</dbReference>
<gene>
    <name evidence="16" type="ORF">BDV25DRAFT_170699</name>
</gene>
<dbReference type="SUPFAM" id="SSF52343">
    <property type="entry name" value="Ferredoxin reductase-like, C-terminal NADP-linked domain"/>
    <property type="match status" value="1"/>
</dbReference>
<evidence type="ECO:0000256" key="11">
    <source>
        <dbReference type="ARBA" id="ARBA00023136"/>
    </source>
</evidence>
<feature type="transmembrane region" description="Helical" evidence="14">
    <location>
        <begin position="262"/>
        <end position="280"/>
    </location>
</feature>
<evidence type="ECO:0000256" key="10">
    <source>
        <dbReference type="ARBA" id="ARBA00023065"/>
    </source>
</evidence>
<dbReference type="GO" id="GO:0005886">
    <property type="term" value="C:plasma membrane"/>
    <property type="evidence" value="ECO:0007669"/>
    <property type="project" value="UniProtKB-SubCell"/>
</dbReference>
<feature type="transmembrane region" description="Helical" evidence="14">
    <location>
        <begin position="232"/>
        <end position="250"/>
    </location>
</feature>
<evidence type="ECO:0000256" key="3">
    <source>
        <dbReference type="ARBA" id="ARBA00012668"/>
    </source>
</evidence>
<reference evidence="16 17" key="1">
    <citation type="submission" date="2019-04" db="EMBL/GenBank/DDBJ databases">
        <title>Friends and foes A comparative genomics study of 23 Aspergillus species from section Flavi.</title>
        <authorList>
            <consortium name="DOE Joint Genome Institute"/>
            <person name="Kjaerbolling I."/>
            <person name="Vesth T."/>
            <person name="Frisvad J.C."/>
            <person name="Nybo J.L."/>
            <person name="Theobald S."/>
            <person name="Kildgaard S."/>
            <person name="Isbrandt T."/>
            <person name="Kuo A."/>
            <person name="Sato A."/>
            <person name="Lyhne E.K."/>
            <person name="Kogle M.E."/>
            <person name="Wiebenga A."/>
            <person name="Kun R.S."/>
            <person name="Lubbers R.J."/>
            <person name="Makela M.R."/>
            <person name="Barry K."/>
            <person name="Chovatia M."/>
            <person name="Clum A."/>
            <person name="Daum C."/>
            <person name="Haridas S."/>
            <person name="He G."/>
            <person name="LaButti K."/>
            <person name="Lipzen A."/>
            <person name="Mondo S."/>
            <person name="Riley R."/>
            <person name="Salamov A."/>
            <person name="Simmons B.A."/>
            <person name="Magnuson J.K."/>
            <person name="Henrissat B."/>
            <person name="Mortensen U.H."/>
            <person name="Larsen T.O."/>
            <person name="Devries R.P."/>
            <person name="Grigoriev I.V."/>
            <person name="Machida M."/>
            <person name="Baker S.E."/>
            <person name="Andersen M.R."/>
        </authorList>
    </citation>
    <scope>NUCLEOTIDE SEQUENCE [LARGE SCALE GENOMIC DNA]</scope>
    <source>
        <strain evidence="16 17">IBT 18842</strain>
    </source>
</reference>
<evidence type="ECO:0000256" key="7">
    <source>
        <dbReference type="ARBA" id="ARBA00022982"/>
    </source>
</evidence>
<feature type="transmembrane region" description="Helical" evidence="14">
    <location>
        <begin position="286"/>
        <end position="307"/>
    </location>
</feature>
<dbReference type="GO" id="GO:0006879">
    <property type="term" value="P:intracellular iron ion homeostasis"/>
    <property type="evidence" value="ECO:0007669"/>
    <property type="project" value="TreeGrafter"/>
</dbReference>
<feature type="region of interest" description="Disordered" evidence="13">
    <location>
        <begin position="504"/>
        <end position="528"/>
    </location>
</feature>
<evidence type="ECO:0000256" key="2">
    <source>
        <dbReference type="ARBA" id="ARBA00006278"/>
    </source>
</evidence>
<comment type="catalytic activity">
    <reaction evidence="12">
        <text>2 a Fe(II)-siderophore + NADP(+) + H(+) = 2 a Fe(III)-siderophore + NADPH</text>
        <dbReference type="Rhea" id="RHEA:28795"/>
        <dbReference type="Rhea" id="RHEA-COMP:11342"/>
        <dbReference type="Rhea" id="RHEA-COMP:11344"/>
        <dbReference type="ChEBI" id="CHEBI:15378"/>
        <dbReference type="ChEBI" id="CHEBI:29033"/>
        <dbReference type="ChEBI" id="CHEBI:29034"/>
        <dbReference type="ChEBI" id="CHEBI:57783"/>
        <dbReference type="ChEBI" id="CHEBI:58349"/>
        <dbReference type="EC" id="1.16.1.9"/>
    </reaction>
</comment>
<dbReference type="Pfam" id="PF08030">
    <property type="entry name" value="NAD_binding_6"/>
    <property type="match status" value="1"/>
</dbReference>
<dbReference type="OrthoDB" id="17725at2759"/>
<dbReference type="PANTHER" id="PTHR32361:SF23">
    <property type="entry name" value="FERRIC-CHELATE REDUCTASE"/>
    <property type="match status" value="1"/>
</dbReference>
<evidence type="ECO:0000256" key="4">
    <source>
        <dbReference type="ARBA" id="ARBA00022448"/>
    </source>
</evidence>
<dbReference type="AlphaFoldDB" id="A0A5N6U1C1"/>
<sequence>MMAMDKPSVGGLPWLDKPVMFHSSRADKCKMTPEQCAYRSGHWRYWYEADHVYSLNTTYFLCATVGVFMLAHLSTKYAPVQVKRSSMWRKMVAIGRYSAYKNYQLSSLHYHSPSVGVIALGLVGTVFFFAMTLGPKPYYWPNTKDGSVAYGNSPPIATRAGWMALALLPFVLALGTKVNLVSMLTGVSHEKLQVFHQWTSYAMFVLALVHTFPFIVYDIWRGKMVKQWNTSMVYWTGVATLIPQAYLTFMSLPTIRNRYYEFFKATHFLVALLFTLFFFFHCDFRLSSWDYFVAGGAVYLFSLVAAWTRTHLVHGRHTATTEVLSCGLVRIRIPTITSWRPGQHVFIRFLSPQLGMHCLTSHPFTISSLPHDPDKSGKASEMVFYIKARHGITARLASIASNRPKSPMTVFLEGPYGGIPDTTNPTSFDTTLVISGGSGGGFSLGIIEQALSAYSNHLPTPQSRKLQIIFAARDPQITQWYEDEIDSMLSTHNQPPNTISVSIHDTSPAQSPAEPRHDLHIPGKKARTGADLHTRHIVRGPRPDLPQMIATAASRSDGRMAVFACGPASMLLDVRNGAADAQKRVYSRGAEVYLHAESFA</sequence>
<keyword evidence="11 14" id="KW-0472">Membrane</keyword>
<feature type="transmembrane region" description="Helical" evidence="14">
    <location>
        <begin position="58"/>
        <end position="80"/>
    </location>
</feature>
<protein>
    <recommendedName>
        <fullName evidence="3">ferric-chelate reductase (NADPH)</fullName>
        <ecNumber evidence="3">1.16.1.9</ecNumber>
    </recommendedName>
</protein>
<keyword evidence="17" id="KW-1185">Reference proteome</keyword>
<name>A0A5N6U1C1_ASPAV</name>
<evidence type="ECO:0000256" key="6">
    <source>
        <dbReference type="ARBA" id="ARBA00022692"/>
    </source>
</evidence>
<dbReference type="GO" id="GO:0015677">
    <property type="term" value="P:copper ion import"/>
    <property type="evidence" value="ECO:0007669"/>
    <property type="project" value="TreeGrafter"/>
</dbReference>
<dbReference type="PROSITE" id="PS51384">
    <property type="entry name" value="FAD_FR"/>
    <property type="match status" value="1"/>
</dbReference>
<feature type="transmembrane region" description="Helical" evidence="14">
    <location>
        <begin position="160"/>
        <end position="180"/>
    </location>
</feature>
<dbReference type="CDD" id="cd06186">
    <property type="entry name" value="NOX_Duox_like_FAD_NADP"/>
    <property type="match status" value="1"/>
</dbReference>
<dbReference type="Pfam" id="PF08022">
    <property type="entry name" value="FAD_binding_8"/>
    <property type="match status" value="1"/>
</dbReference>
<evidence type="ECO:0000313" key="16">
    <source>
        <dbReference type="EMBL" id="KAE8152179.1"/>
    </source>
</evidence>
<organism evidence="16 17">
    <name type="scientific">Aspergillus avenaceus</name>
    <dbReference type="NCBI Taxonomy" id="36643"/>
    <lineage>
        <taxon>Eukaryota</taxon>
        <taxon>Fungi</taxon>
        <taxon>Dikarya</taxon>
        <taxon>Ascomycota</taxon>
        <taxon>Pezizomycotina</taxon>
        <taxon>Eurotiomycetes</taxon>
        <taxon>Eurotiomycetidae</taxon>
        <taxon>Eurotiales</taxon>
        <taxon>Aspergillaceae</taxon>
        <taxon>Aspergillus</taxon>
        <taxon>Aspergillus subgen. Circumdati</taxon>
    </lineage>
</organism>
<evidence type="ECO:0000256" key="8">
    <source>
        <dbReference type="ARBA" id="ARBA00022989"/>
    </source>
</evidence>
<dbReference type="InterPro" id="IPR017927">
    <property type="entry name" value="FAD-bd_FR_type"/>
</dbReference>
<evidence type="ECO:0000256" key="14">
    <source>
        <dbReference type="SAM" id="Phobius"/>
    </source>
</evidence>
<evidence type="ECO:0000256" key="13">
    <source>
        <dbReference type="SAM" id="MobiDB-lite"/>
    </source>
</evidence>
<evidence type="ECO:0000256" key="12">
    <source>
        <dbReference type="ARBA" id="ARBA00048483"/>
    </source>
</evidence>
<feature type="transmembrane region" description="Helical" evidence="14">
    <location>
        <begin position="115"/>
        <end position="134"/>
    </location>
</feature>
<evidence type="ECO:0000313" key="17">
    <source>
        <dbReference type="Proteomes" id="UP000325780"/>
    </source>
</evidence>
<dbReference type="PANTHER" id="PTHR32361">
    <property type="entry name" value="FERRIC/CUPRIC REDUCTASE TRANSMEMBRANE COMPONENT"/>
    <property type="match status" value="1"/>
</dbReference>
<keyword evidence="5" id="KW-1003">Cell membrane</keyword>
<dbReference type="Gene3D" id="3.40.50.80">
    <property type="entry name" value="Nucleotide-binding domain of ferredoxin-NADP reductase (FNR) module"/>
    <property type="match status" value="1"/>
</dbReference>
<dbReference type="EC" id="1.16.1.9" evidence="3"/>
<evidence type="ECO:0000256" key="1">
    <source>
        <dbReference type="ARBA" id="ARBA00004651"/>
    </source>
</evidence>
<dbReference type="EMBL" id="ML742057">
    <property type="protein sequence ID" value="KAE8152179.1"/>
    <property type="molecule type" value="Genomic_DNA"/>
</dbReference>
<feature type="domain" description="FAD-binding FR-type" evidence="15">
    <location>
        <begin position="305"/>
        <end position="422"/>
    </location>
</feature>